<name>A0ABT3SU09_9GAMM</name>
<feature type="transmembrane region" description="Helical" evidence="1">
    <location>
        <begin position="6"/>
        <end position="29"/>
    </location>
</feature>
<comment type="caution">
    <text evidence="2">The sequence shown here is derived from an EMBL/GenBank/DDBJ whole genome shotgun (WGS) entry which is preliminary data.</text>
</comment>
<accession>A0ABT3SU09</accession>
<feature type="transmembrane region" description="Helical" evidence="1">
    <location>
        <begin position="36"/>
        <end position="54"/>
    </location>
</feature>
<protein>
    <submittedName>
        <fullName evidence="2">Uncharacterized protein</fullName>
    </submittedName>
</protein>
<sequence length="124" mass="13615">MLSESSYLMAIYVYCGAAIMLLLCLAWWLGRRWPNVWVALLILVSAALLLTPAYPREEVDTLAPALIVAGFQMATEGFESARHALKPLTYSCGFAILLALVFRLVFLRSGRTSASSNAEKAESN</sequence>
<feature type="transmembrane region" description="Helical" evidence="1">
    <location>
        <begin position="88"/>
        <end position="106"/>
    </location>
</feature>
<reference evidence="2" key="1">
    <citation type="submission" date="2019-02" db="EMBL/GenBank/DDBJ databases">
        <authorList>
            <person name="Li S.-H."/>
        </authorList>
    </citation>
    <scope>NUCLEOTIDE SEQUENCE</scope>
    <source>
        <strain evidence="2">IMCC8485</strain>
    </source>
</reference>
<keyword evidence="3" id="KW-1185">Reference proteome</keyword>
<proteinExistence type="predicted"/>
<gene>
    <name evidence="2" type="ORF">EYC87_07740</name>
</gene>
<keyword evidence="1" id="KW-0472">Membrane</keyword>
<keyword evidence="1" id="KW-1133">Transmembrane helix</keyword>
<evidence type="ECO:0000256" key="1">
    <source>
        <dbReference type="SAM" id="Phobius"/>
    </source>
</evidence>
<dbReference type="RefSeq" id="WP_279252375.1">
    <property type="nucleotide sequence ID" value="NZ_SHNP01000002.1"/>
</dbReference>
<dbReference type="Proteomes" id="UP001143307">
    <property type="component" value="Unassembled WGS sequence"/>
</dbReference>
<keyword evidence="1" id="KW-0812">Transmembrane</keyword>
<evidence type="ECO:0000313" key="3">
    <source>
        <dbReference type="Proteomes" id="UP001143307"/>
    </source>
</evidence>
<organism evidence="2 3">
    <name type="scientific">Candidatus Seongchinamella marina</name>
    <dbReference type="NCBI Taxonomy" id="2518990"/>
    <lineage>
        <taxon>Bacteria</taxon>
        <taxon>Pseudomonadati</taxon>
        <taxon>Pseudomonadota</taxon>
        <taxon>Gammaproteobacteria</taxon>
        <taxon>Cellvibrionales</taxon>
        <taxon>Halieaceae</taxon>
        <taxon>Seongchinamella</taxon>
    </lineage>
</organism>
<dbReference type="EMBL" id="SHNP01000002">
    <property type="protein sequence ID" value="MCX2973476.1"/>
    <property type="molecule type" value="Genomic_DNA"/>
</dbReference>
<evidence type="ECO:0000313" key="2">
    <source>
        <dbReference type="EMBL" id="MCX2973476.1"/>
    </source>
</evidence>